<dbReference type="NCBIfam" id="TIGR00492">
    <property type="entry name" value="alr"/>
    <property type="match status" value="1"/>
</dbReference>
<comment type="cofactor">
    <cofactor evidence="1">
        <name>pyridoxal 5'-phosphate</name>
        <dbReference type="ChEBI" id="CHEBI:597326"/>
    </cofactor>
</comment>
<dbReference type="CDD" id="cd00430">
    <property type="entry name" value="PLPDE_III_AR"/>
    <property type="match status" value="1"/>
</dbReference>
<dbReference type="InterPro" id="IPR000821">
    <property type="entry name" value="Ala_racemase"/>
</dbReference>
<evidence type="ECO:0000313" key="6">
    <source>
        <dbReference type="EMBL" id="SVA82207.1"/>
    </source>
</evidence>
<dbReference type="InterPro" id="IPR029066">
    <property type="entry name" value="PLP-binding_barrel"/>
</dbReference>
<dbReference type="EMBL" id="UINC01019420">
    <property type="protein sequence ID" value="SVA82207.1"/>
    <property type="molecule type" value="Genomic_DNA"/>
</dbReference>
<name>A0A381Z0F0_9ZZZZ</name>
<dbReference type="Gene3D" id="3.20.20.10">
    <property type="entry name" value="Alanine racemase"/>
    <property type="match status" value="1"/>
</dbReference>
<dbReference type="PRINTS" id="PR00992">
    <property type="entry name" value="ALARACEMASE"/>
</dbReference>
<accession>A0A381Z0F0</accession>
<dbReference type="PANTHER" id="PTHR30511:SF0">
    <property type="entry name" value="ALANINE RACEMASE, CATABOLIC-RELATED"/>
    <property type="match status" value="1"/>
</dbReference>
<dbReference type="InterPro" id="IPR011079">
    <property type="entry name" value="Ala_racemase_C"/>
</dbReference>
<keyword evidence="2" id="KW-0663">Pyridoxal phosphate</keyword>
<evidence type="ECO:0000259" key="5">
    <source>
        <dbReference type="SMART" id="SM01005"/>
    </source>
</evidence>
<dbReference type="Pfam" id="PF01168">
    <property type="entry name" value="Ala_racemase_N"/>
    <property type="match status" value="1"/>
</dbReference>
<dbReference type="InterPro" id="IPR009006">
    <property type="entry name" value="Ala_racemase/Decarboxylase_C"/>
</dbReference>
<evidence type="ECO:0000256" key="3">
    <source>
        <dbReference type="ARBA" id="ARBA00023235"/>
    </source>
</evidence>
<proteinExistence type="predicted"/>
<dbReference type="Pfam" id="PF00842">
    <property type="entry name" value="Ala_racemase_C"/>
    <property type="match status" value="1"/>
</dbReference>
<keyword evidence="3" id="KW-0413">Isomerase</keyword>
<protein>
    <recommendedName>
        <fullName evidence="5">Alanine racemase C-terminal domain-containing protein</fullName>
    </recommendedName>
</protein>
<gene>
    <name evidence="6" type="ORF">METZ01_LOCUS135061</name>
</gene>
<organism evidence="6">
    <name type="scientific">marine metagenome</name>
    <dbReference type="NCBI Taxonomy" id="408172"/>
    <lineage>
        <taxon>unclassified sequences</taxon>
        <taxon>metagenomes</taxon>
        <taxon>ecological metagenomes</taxon>
    </lineage>
</organism>
<evidence type="ECO:0000256" key="1">
    <source>
        <dbReference type="ARBA" id="ARBA00001933"/>
    </source>
</evidence>
<dbReference type="Gene3D" id="2.40.37.10">
    <property type="entry name" value="Lyase, Ornithine Decarboxylase, Chain A, domain 1"/>
    <property type="match status" value="1"/>
</dbReference>
<evidence type="ECO:0000256" key="2">
    <source>
        <dbReference type="ARBA" id="ARBA00022898"/>
    </source>
</evidence>
<feature type="region of interest" description="Disordered" evidence="4">
    <location>
        <begin position="18"/>
        <end position="37"/>
    </location>
</feature>
<dbReference type="GO" id="GO:0005829">
    <property type="term" value="C:cytosol"/>
    <property type="evidence" value="ECO:0007669"/>
    <property type="project" value="TreeGrafter"/>
</dbReference>
<feature type="domain" description="Alanine racemase C-terminal" evidence="5">
    <location>
        <begin position="278"/>
        <end position="406"/>
    </location>
</feature>
<dbReference type="SUPFAM" id="SSF51419">
    <property type="entry name" value="PLP-binding barrel"/>
    <property type="match status" value="1"/>
</dbReference>
<dbReference type="PANTHER" id="PTHR30511">
    <property type="entry name" value="ALANINE RACEMASE"/>
    <property type="match status" value="1"/>
</dbReference>
<dbReference type="SMART" id="SM01005">
    <property type="entry name" value="Ala_racemase_C"/>
    <property type="match status" value="1"/>
</dbReference>
<dbReference type="SUPFAM" id="SSF50621">
    <property type="entry name" value="Alanine racemase C-terminal domain-like"/>
    <property type="match status" value="1"/>
</dbReference>
<sequence length="406" mass="45007">MNRRSFLATAGMTPFAMSSVGRTTEAESTPDQSPPYPLPNGYEPWLEIKKDALTWNVEQLSKNAGGKPVLAVLKDHAYGHGIVGVARHFESVDVVHGYAVVKIQSAIDLAESGVRKPIVLLGPTTDFELEYVVQHNIIPAVYTDRSDLLVKLAAKYNRPMKIHFYVDTGMGRVGVPYYQAMPVVEALAAHNEIVFDGTLTELTEDDDFDPEQIRRFNDLYEQANQKGIELGVRHAASSGGIFHVPVAHLDMVRPGISLYGCFPDDEAEKSRSIPLRTTFNFKTRVMYVKQIRQGDSLQYGRNYIAEKPTWIATLPVGHADGWPRQTANNCNVLINGRQYPVVATLSANHCLVELGDEKTAEMGDEVLLIGETEDQGLTAHAVASKTGVGVYTLLMHLNSWLPRRYI</sequence>
<evidence type="ECO:0000256" key="4">
    <source>
        <dbReference type="SAM" id="MobiDB-lite"/>
    </source>
</evidence>
<dbReference type="GO" id="GO:0030632">
    <property type="term" value="P:D-alanine biosynthetic process"/>
    <property type="evidence" value="ECO:0007669"/>
    <property type="project" value="TreeGrafter"/>
</dbReference>
<dbReference type="AlphaFoldDB" id="A0A381Z0F0"/>
<dbReference type="GO" id="GO:0030170">
    <property type="term" value="F:pyridoxal phosphate binding"/>
    <property type="evidence" value="ECO:0007669"/>
    <property type="project" value="TreeGrafter"/>
</dbReference>
<feature type="compositionally biased region" description="Polar residues" evidence="4">
    <location>
        <begin position="20"/>
        <end position="31"/>
    </location>
</feature>
<dbReference type="InterPro" id="IPR001608">
    <property type="entry name" value="Ala_racemase_N"/>
</dbReference>
<dbReference type="GO" id="GO:0008784">
    <property type="term" value="F:alanine racemase activity"/>
    <property type="evidence" value="ECO:0007669"/>
    <property type="project" value="InterPro"/>
</dbReference>
<reference evidence="6" key="1">
    <citation type="submission" date="2018-05" db="EMBL/GenBank/DDBJ databases">
        <authorList>
            <person name="Lanie J.A."/>
            <person name="Ng W.-L."/>
            <person name="Kazmierczak K.M."/>
            <person name="Andrzejewski T.M."/>
            <person name="Davidsen T.M."/>
            <person name="Wayne K.J."/>
            <person name="Tettelin H."/>
            <person name="Glass J.I."/>
            <person name="Rusch D."/>
            <person name="Podicherti R."/>
            <person name="Tsui H.-C.T."/>
            <person name="Winkler M.E."/>
        </authorList>
    </citation>
    <scope>NUCLEOTIDE SEQUENCE</scope>
</reference>